<gene>
    <name evidence="2" type="ORF">PsYK624_043930</name>
</gene>
<comment type="caution">
    <text evidence="2">The sequence shown here is derived from an EMBL/GenBank/DDBJ whole genome shotgun (WGS) entry which is preliminary data.</text>
</comment>
<evidence type="ECO:0000313" key="2">
    <source>
        <dbReference type="EMBL" id="GJE88310.1"/>
    </source>
</evidence>
<sequence>MAQLCLTTVSGNSMPRHFPVQGYLGLTPVHVEGIVQIRLDPDQKPIPARRLTVSVRAYESRRTGVSQSHALVDYSQTLWSKPQDQSCADIGEFQSPFKITLPKDVAGFSTANYQDYRTFWRVEATLEHAMAHRSETDFAKRFDLMLTRHDIPRFLDTPPLPQGPFVNSALPLQTTKPRAPVLHYNISTPTHAIGPTDLLFTSVFIRPADAAVTLRSASLLVERRLVLSEPDRPVSPPRSPPTSSRARALASPGAERTSPDDNVFAFGVARSPSLQGRASAAYPSPPPTSSDGRQKAVTTTVAAAQGAAFAHDATTGVWTKTISLQWPAAKGQSRWPVGETVKGVIGTVSFWVKVKVIVTSPSGTESIDLQPREIVVVLTSDADRRRAMEVSNIQADSTAEYTPPPYTAPAPAEPRPAAAPAFEWGEPAMARLPMSYSPNGAPRTAGSMSSSRVDPALRQRKGFKATLARLLGRENKHDRRS</sequence>
<feature type="region of interest" description="Disordered" evidence="1">
    <location>
        <begin position="433"/>
        <end position="459"/>
    </location>
</feature>
<protein>
    <submittedName>
        <fullName evidence="2">Uncharacterized protein</fullName>
    </submittedName>
</protein>
<dbReference type="Proteomes" id="UP000703269">
    <property type="component" value="Unassembled WGS sequence"/>
</dbReference>
<proteinExistence type="predicted"/>
<accession>A0A9P3G5Q0</accession>
<name>A0A9P3G5Q0_9APHY</name>
<evidence type="ECO:0000256" key="1">
    <source>
        <dbReference type="SAM" id="MobiDB-lite"/>
    </source>
</evidence>
<dbReference type="OrthoDB" id="3230530at2759"/>
<keyword evidence="3" id="KW-1185">Reference proteome</keyword>
<dbReference type="EMBL" id="BPQB01000009">
    <property type="protein sequence ID" value="GJE88310.1"/>
    <property type="molecule type" value="Genomic_DNA"/>
</dbReference>
<reference evidence="2 3" key="1">
    <citation type="submission" date="2021-08" db="EMBL/GenBank/DDBJ databases">
        <title>Draft Genome Sequence of Phanerochaete sordida strain YK-624.</title>
        <authorList>
            <person name="Mori T."/>
            <person name="Dohra H."/>
            <person name="Suzuki T."/>
            <person name="Kawagishi H."/>
            <person name="Hirai H."/>
        </authorList>
    </citation>
    <scope>NUCLEOTIDE SEQUENCE [LARGE SCALE GENOMIC DNA]</scope>
    <source>
        <strain evidence="2 3">YK-624</strain>
    </source>
</reference>
<feature type="region of interest" description="Disordered" evidence="1">
    <location>
        <begin position="229"/>
        <end position="261"/>
    </location>
</feature>
<feature type="compositionally biased region" description="Low complexity" evidence="1">
    <location>
        <begin position="241"/>
        <end position="252"/>
    </location>
</feature>
<feature type="region of interest" description="Disordered" evidence="1">
    <location>
        <begin position="275"/>
        <end position="295"/>
    </location>
</feature>
<organism evidence="2 3">
    <name type="scientific">Phanerochaete sordida</name>
    <dbReference type="NCBI Taxonomy" id="48140"/>
    <lineage>
        <taxon>Eukaryota</taxon>
        <taxon>Fungi</taxon>
        <taxon>Dikarya</taxon>
        <taxon>Basidiomycota</taxon>
        <taxon>Agaricomycotina</taxon>
        <taxon>Agaricomycetes</taxon>
        <taxon>Polyporales</taxon>
        <taxon>Phanerochaetaceae</taxon>
        <taxon>Phanerochaete</taxon>
    </lineage>
</organism>
<dbReference type="AlphaFoldDB" id="A0A9P3G5Q0"/>
<evidence type="ECO:0000313" key="3">
    <source>
        <dbReference type="Proteomes" id="UP000703269"/>
    </source>
</evidence>